<dbReference type="RefSeq" id="WP_196968726.1">
    <property type="nucleotide sequence ID" value="NZ_CP064868.1"/>
</dbReference>
<dbReference type="GO" id="GO:0051607">
    <property type="term" value="P:defense response to virus"/>
    <property type="evidence" value="ECO:0007669"/>
    <property type="project" value="UniProtKB-KW"/>
</dbReference>
<dbReference type="AlphaFoldDB" id="A0AAW5LJA3"/>
<keyword evidence="5" id="KW-0051">Antiviral defense</keyword>
<reference evidence="7" key="1">
    <citation type="submission" date="2022-07" db="EMBL/GenBank/DDBJ databases">
        <title>Bacterial species isolated from the porcine tonsil microbiota.</title>
        <authorList>
            <person name="Oliveira I.M.F."/>
        </authorList>
    </citation>
    <scope>NUCLEOTIDE SEQUENCE</scope>
    <source>
        <strain evidence="7">8QC2O2</strain>
    </source>
</reference>
<evidence type="ECO:0000313" key="7">
    <source>
        <dbReference type="EMBL" id="MCQ9303491.1"/>
    </source>
</evidence>
<dbReference type="CDD" id="cd09647">
    <property type="entry name" value="Csm2_III-A"/>
    <property type="match status" value="1"/>
</dbReference>
<comment type="function">
    <text evidence="1">This subunit may be involved in monitoring complementarity of crRNA and target RNA.</text>
</comment>
<gene>
    <name evidence="7" type="primary">csm2</name>
    <name evidence="7" type="ORF">NQ032_07725</name>
</gene>
<dbReference type="GO" id="GO:0003723">
    <property type="term" value="F:RNA binding"/>
    <property type="evidence" value="ECO:0007669"/>
    <property type="project" value="UniProtKB-KW"/>
</dbReference>
<evidence type="ECO:0000313" key="8">
    <source>
        <dbReference type="Proteomes" id="UP001204068"/>
    </source>
</evidence>
<evidence type="ECO:0000256" key="2">
    <source>
        <dbReference type="ARBA" id="ARBA00006896"/>
    </source>
</evidence>
<evidence type="ECO:0000256" key="6">
    <source>
        <dbReference type="ARBA" id="ARBA00031723"/>
    </source>
</evidence>
<dbReference type="Pfam" id="PF03750">
    <property type="entry name" value="Csm2_III-A"/>
    <property type="match status" value="1"/>
</dbReference>
<evidence type="ECO:0000256" key="3">
    <source>
        <dbReference type="ARBA" id="ARBA00016118"/>
    </source>
</evidence>
<comment type="similarity">
    <text evidence="2">Belongs to the CRISPR-associated Csm2 family.</text>
</comment>
<comment type="caution">
    <text evidence="7">The sequence shown here is derived from an EMBL/GenBank/DDBJ whole genome shotgun (WGS) entry which is preliminary data.</text>
</comment>
<proteinExistence type="inferred from homology"/>
<accession>A0AAW5LJA3</accession>
<dbReference type="Proteomes" id="UP001204068">
    <property type="component" value="Unassembled WGS sequence"/>
</dbReference>
<name>A0AAW5LJA3_MAMSC</name>
<dbReference type="EMBL" id="JANILD010000003">
    <property type="protein sequence ID" value="MCQ9303491.1"/>
    <property type="molecule type" value="Genomic_DNA"/>
</dbReference>
<dbReference type="InterPro" id="IPR010149">
    <property type="entry name" value="CRISPR-assoc_prot_Csm2_III-A"/>
</dbReference>
<evidence type="ECO:0000256" key="5">
    <source>
        <dbReference type="ARBA" id="ARBA00023118"/>
    </source>
</evidence>
<dbReference type="NCBIfam" id="TIGR01870">
    <property type="entry name" value="cas_TM1810_Csm2"/>
    <property type="match status" value="1"/>
</dbReference>
<sequence>MELIKTKDGTTVNLNFAQKIVEKNLKPNQNKRSYEKYSLFNGLSTSKLRNLMEQVNRLYTIAFNLNEEELPESFIDELEYLKVKFYYEAGREKSVNKFIDETYMLEIIDKIIEKRSKKYFLDYCKYFEALVAFSKYYKKEDEK</sequence>
<organism evidence="7 8">
    <name type="scientific">Mammaliicoccus sciuri</name>
    <name type="common">Staphylococcus sciuri</name>
    <dbReference type="NCBI Taxonomy" id="1296"/>
    <lineage>
        <taxon>Bacteria</taxon>
        <taxon>Bacillati</taxon>
        <taxon>Bacillota</taxon>
        <taxon>Bacilli</taxon>
        <taxon>Bacillales</taxon>
        <taxon>Staphylococcaceae</taxon>
        <taxon>Mammaliicoccus</taxon>
    </lineage>
</organism>
<protein>
    <recommendedName>
        <fullName evidence="3">CRISPR system Cms protein Csm2</fullName>
    </recommendedName>
    <alternativeName>
        <fullName evidence="6">CRISPR type III A-associated protein Csm2</fullName>
    </alternativeName>
</protein>
<keyword evidence="4" id="KW-0694">RNA-binding</keyword>
<evidence type="ECO:0000256" key="4">
    <source>
        <dbReference type="ARBA" id="ARBA00022884"/>
    </source>
</evidence>
<evidence type="ECO:0000256" key="1">
    <source>
        <dbReference type="ARBA" id="ARBA00003640"/>
    </source>
</evidence>